<sequence>MTGPRFPQMTLDELSEAQRPLGEQIVKISSVGLGGPYNPLIRSPVMGQHMFDLLAYLRWNSTVPTKLTELAILIQGRLWRSQVEWFAHYPIALKAGLSPEVMADLKANKRPAAMQEDEAAVYDFCMELSTQHKVSDATFARAKALLGDQGVVDLTVISGTYVTVAMMLAMAEQGVPAGKEPPFGPNDP</sequence>
<dbReference type="SUPFAM" id="SSF69118">
    <property type="entry name" value="AhpD-like"/>
    <property type="match status" value="1"/>
</dbReference>
<dbReference type="PANTHER" id="PTHR34846:SF11">
    <property type="entry name" value="4-CARBOXYMUCONOLACTONE DECARBOXYLASE FAMILY PROTEIN (AFU_ORTHOLOGUE AFUA_6G11590)"/>
    <property type="match status" value="1"/>
</dbReference>
<evidence type="ECO:0000313" key="1">
    <source>
        <dbReference type="EMBL" id="TDR89775.1"/>
    </source>
</evidence>
<dbReference type="AlphaFoldDB" id="A0A4R7BYF1"/>
<reference evidence="1 2" key="1">
    <citation type="submission" date="2019-03" db="EMBL/GenBank/DDBJ databases">
        <title>Genomic Encyclopedia of Type Strains, Phase IV (KMG-IV): sequencing the most valuable type-strain genomes for metagenomic binning, comparative biology and taxonomic classification.</title>
        <authorList>
            <person name="Goeker M."/>
        </authorList>
    </citation>
    <scope>NUCLEOTIDE SEQUENCE [LARGE SCALE GENOMIC DNA]</scope>
    <source>
        <strain evidence="1 2">DSM 25903</strain>
    </source>
</reference>
<accession>A0A4R7BYF1</accession>
<protein>
    <submittedName>
        <fullName evidence="1">4-carboxymuconolactone decarboxylase</fullName>
    </submittedName>
</protein>
<dbReference type="Proteomes" id="UP000295122">
    <property type="component" value="Unassembled WGS sequence"/>
</dbReference>
<evidence type="ECO:0000313" key="2">
    <source>
        <dbReference type="Proteomes" id="UP000295122"/>
    </source>
</evidence>
<name>A0A4R7BYF1_9HYPH</name>
<proteinExistence type="predicted"/>
<dbReference type="RefSeq" id="WP_245513151.1">
    <property type="nucleotide sequence ID" value="NZ_SNZR01000013.1"/>
</dbReference>
<comment type="caution">
    <text evidence="1">The sequence shown here is derived from an EMBL/GenBank/DDBJ whole genome shotgun (WGS) entry which is preliminary data.</text>
</comment>
<dbReference type="EMBL" id="SNZR01000013">
    <property type="protein sequence ID" value="TDR89775.1"/>
    <property type="molecule type" value="Genomic_DNA"/>
</dbReference>
<organism evidence="1 2">
    <name type="scientific">Enterovirga rhinocerotis</name>
    <dbReference type="NCBI Taxonomy" id="1339210"/>
    <lineage>
        <taxon>Bacteria</taxon>
        <taxon>Pseudomonadati</taxon>
        <taxon>Pseudomonadota</taxon>
        <taxon>Alphaproteobacteria</taxon>
        <taxon>Hyphomicrobiales</taxon>
        <taxon>Methylobacteriaceae</taxon>
        <taxon>Enterovirga</taxon>
    </lineage>
</organism>
<dbReference type="Gene3D" id="1.20.1290.10">
    <property type="entry name" value="AhpD-like"/>
    <property type="match status" value="1"/>
</dbReference>
<dbReference type="PANTHER" id="PTHR34846">
    <property type="entry name" value="4-CARBOXYMUCONOLACTONE DECARBOXYLASE FAMILY PROTEIN (AFU_ORTHOLOGUE AFUA_6G11590)"/>
    <property type="match status" value="1"/>
</dbReference>
<dbReference type="InterPro" id="IPR029032">
    <property type="entry name" value="AhpD-like"/>
</dbReference>
<keyword evidence="2" id="KW-1185">Reference proteome</keyword>
<gene>
    <name evidence="1" type="ORF">EV668_2610</name>
</gene>